<keyword evidence="9" id="KW-0804">Transcription</keyword>
<keyword evidence="3" id="KW-0479">Metal-binding</keyword>
<dbReference type="SMART" id="SM00355">
    <property type="entry name" value="ZnF_C2H2"/>
    <property type="match status" value="3"/>
</dbReference>
<protein>
    <recommendedName>
        <fullName evidence="13">C2H2-type domain-containing protein</fullName>
    </recommendedName>
</protein>
<evidence type="ECO:0000256" key="7">
    <source>
        <dbReference type="ARBA" id="ARBA00023015"/>
    </source>
</evidence>
<evidence type="ECO:0000259" key="13">
    <source>
        <dbReference type="PROSITE" id="PS50157"/>
    </source>
</evidence>
<evidence type="ECO:0000256" key="11">
    <source>
        <dbReference type="PROSITE-ProRule" id="PRU00042"/>
    </source>
</evidence>
<dbReference type="GO" id="GO:0005634">
    <property type="term" value="C:nucleus"/>
    <property type="evidence" value="ECO:0007669"/>
    <property type="project" value="UniProtKB-SubCell"/>
</dbReference>
<feature type="chain" id="PRO_5034481953" description="C2H2-type domain-containing protein" evidence="12">
    <location>
        <begin position="23"/>
        <end position="147"/>
    </location>
</feature>
<dbReference type="FunFam" id="3.30.160.60:FF:000097">
    <property type="entry name" value="Zinc finger protein"/>
    <property type="match status" value="1"/>
</dbReference>
<keyword evidence="5 11" id="KW-0863">Zinc-finger</keyword>
<dbReference type="InterPro" id="IPR013087">
    <property type="entry name" value="Znf_C2H2_type"/>
</dbReference>
<dbReference type="PANTHER" id="PTHR23235:SF142">
    <property type="entry name" value="ZINC FINGER PROTEIN 384"/>
    <property type="match status" value="1"/>
</dbReference>
<dbReference type="PROSITE" id="PS50157">
    <property type="entry name" value="ZINC_FINGER_C2H2_2"/>
    <property type="match status" value="3"/>
</dbReference>
<evidence type="ECO:0000256" key="6">
    <source>
        <dbReference type="ARBA" id="ARBA00022833"/>
    </source>
</evidence>
<dbReference type="Ensembl" id="ENSCCRT00015052190.1">
    <property type="protein sequence ID" value="ENSCCRP00015050496.1"/>
    <property type="gene ID" value="ENSCCRG00015020830.1"/>
</dbReference>
<evidence type="ECO:0000256" key="1">
    <source>
        <dbReference type="ARBA" id="ARBA00003767"/>
    </source>
</evidence>
<dbReference type="Proteomes" id="UP000694700">
    <property type="component" value="Unplaced"/>
</dbReference>
<name>A0A8C1VDK1_CYPCA</name>
<feature type="domain" description="C2H2-type" evidence="13">
    <location>
        <begin position="66"/>
        <end position="93"/>
    </location>
</feature>
<evidence type="ECO:0000313" key="15">
    <source>
        <dbReference type="Proteomes" id="UP000694700"/>
    </source>
</evidence>
<evidence type="ECO:0000313" key="14">
    <source>
        <dbReference type="Ensembl" id="ENSCCRP00015050496.1"/>
    </source>
</evidence>
<dbReference type="Pfam" id="PF00096">
    <property type="entry name" value="zf-C2H2"/>
    <property type="match status" value="3"/>
</dbReference>
<reference evidence="14" key="1">
    <citation type="submission" date="2025-08" db="UniProtKB">
        <authorList>
            <consortium name="Ensembl"/>
        </authorList>
    </citation>
    <scope>IDENTIFICATION</scope>
</reference>
<evidence type="ECO:0000256" key="5">
    <source>
        <dbReference type="ARBA" id="ARBA00022771"/>
    </source>
</evidence>
<feature type="domain" description="C2H2-type" evidence="13">
    <location>
        <begin position="94"/>
        <end position="121"/>
    </location>
</feature>
<keyword evidence="8" id="KW-0238">DNA-binding</keyword>
<proteinExistence type="predicted"/>
<comment type="subcellular location">
    <subcellularLocation>
        <location evidence="2">Nucleus</location>
    </subcellularLocation>
</comment>
<evidence type="ECO:0000256" key="10">
    <source>
        <dbReference type="ARBA" id="ARBA00023242"/>
    </source>
</evidence>
<dbReference type="SUPFAM" id="SSF57667">
    <property type="entry name" value="beta-beta-alpha zinc fingers"/>
    <property type="match status" value="2"/>
</dbReference>
<evidence type="ECO:0000256" key="2">
    <source>
        <dbReference type="ARBA" id="ARBA00004123"/>
    </source>
</evidence>
<dbReference type="InterPro" id="IPR036236">
    <property type="entry name" value="Znf_C2H2_sf"/>
</dbReference>
<dbReference type="FunFam" id="3.30.160.60:FF:001155">
    <property type="entry name" value="Zinc finger 30C"/>
    <property type="match status" value="1"/>
</dbReference>
<feature type="domain" description="C2H2-type" evidence="13">
    <location>
        <begin position="122"/>
        <end position="147"/>
    </location>
</feature>
<dbReference type="PANTHER" id="PTHR23235">
    <property type="entry name" value="KRUEPPEL-LIKE TRANSCRIPTION FACTOR"/>
    <property type="match status" value="1"/>
</dbReference>
<keyword evidence="4" id="KW-0677">Repeat</keyword>
<dbReference type="GO" id="GO:0008270">
    <property type="term" value="F:zinc ion binding"/>
    <property type="evidence" value="ECO:0007669"/>
    <property type="project" value="UniProtKB-KW"/>
</dbReference>
<evidence type="ECO:0000256" key="9">
    <source>
        <dbReference type="ARBA" id="ARBA00023163"/>
    </source>
</evidence>
<evidence type="ECO:0000256" key="8">
    <source>
        <dbReference type="ARBA" id="ARBA00023125"/>
    </source>
</evidence>
<evidence type="ECO:0000256" key="3">
    <source>
        <dbReference type="ARBA" id="ARBA00022723"/>
    </source>
</evidence>
<comment type="function">
    <text evidence="1">May be involved in transcriptional regulation.</text>
</comment>
<evidence type="ECO:0000256" key="12">
    <source>
        <dbReference type="SAM" id="SignalP"/>
    </source>
</evidence>
<keyword evidence="10" id="KW-0539">Nucleus</keyword>
<dbReference type="AlphaFoldDB" id="A0A8C1VDK1"/>
<keyword evidence="6" id="KW-0862">Zinc</keyword>
<dbReference type="GO" id="GO:0000981">
    <property type="term" value="F:DNA-binding transcription factor activity, RNA polymerase II-specific"/>
    <property type="evidence" value="ECO:0007669"/>
    <property type="project" value="TreeGrafter"/>
</dbReference>
<evidence type="ECO:0000256" key="4">
    <source>
        <dbReference type="ARBA" id="ARBA00022737"/>
    </source>
</evidence>
<organism evidence="14 15">
    <name type="scientific">Cyprinus carpio</name>
    <name type="common">Common carp</name>
    <dbReference type="NCBI Taxonomy" id="7962"/>
    <lineage>
        <taxon>Eukaryota</taxon>
        <taxon>Metazoa</taxon>
        <taxon>Chordata</taxon>
        <taxon>Craniata</taxon>
        <taxon>Vertebrata</taxon>
        <taxon>Euteleostomi</taxon>
        <taxon>Actinopterygii</taxon>
        <taxon>Neopterygii</taxon>
        <taxon>Teleostei</taxon>
        <taxon>Ostariophysi</taxon>
        <taxon>Cypriniformes</taxon>
        <taxon>Cyprinidae</taxon>
        <taxon>Cyprininae</taxon>
        <taxon>Cyprinus</taxon>
    </lineage>
</organism>
<keyword evidence="12" id="KW-0732">Signal</keyword>
<keyword evidence="7" id="KW-0805">Transcription regulation</keyword>
<dbReference type="FunFam" id="3.30.160.60:FF:001427">
    <property type="entry name" value="Zinc finger 45-like"/>
    <property type="match status" value="1"/>
</dbReference>
<dbReference type="Gene3D" id="3.30.160.60">
    <property type="entry name" value="Classic Zinc Finger"/>
    <property type="match status" value="3"/>
</dbReference>
<dbReference type="PROSITE" id="PS00028">
    <property type="entry name" value="ZINC_FINGER_C2H2_1"/>
    <property type="match status" value="3"/>
</dbReference>
<dbReference type="GO" id="GO:0000978">
    <property type="term" value="F:RNA polymerase II cis-regulatory region sequence-specific DNA binding"/>
    <property type="evidence" value="ECO:0007669"/>
    <property type="project" value="TreeGrafter"/>
</dbReference>
<sequence>MLQQGSLLCTFTYLFLFHVTDELTVFALILEFIEEREENKELNEVQEKNHVKTGETHLLHTGEKLFTCNQCGKSFSHLTNLKVHMDIHTGEKPYKCSHCDKRFSRSGHLKKHKLIHTGEKPYHCTECGKCFSRSSALHIHTKNIHSK</sequence>
<feature type="signal peptide" evidence="12">
    <location>
        <begin position="1"/>
        <end position="22"/>
    </location>
</feature>
<accession>A0A8C1VDK1</accession>